<protein>
    <recommendedName>
        <fullName evidence="6">Holliday junction branch migration complex subunit RuvA</fullName>
    </recommendedName>
</protein>
<dbReference type="CDD" id="cd14332">
    <property type="entry name" value="UBA_RuvA_C"/>
    <property type="match status" value="1"/>
</dbReference>
<dbReference type="InterPro" id="IPR036267">
    <property type="entry name" value="RuvA_C_sf"/>
</dbReference>
<dbReference type="GO" id="GO:0009379">
    <property type="term" value="C:Holliday junction helicase complex"/>
    <property type="evidence" value="ECO:0007669"/>
    <property type="project" value="InterPro"/>
</dbReference>
<dbReference type="Pfam" id="PF01330">
    <property type="entry name" value="RuvA_N"/>
    <property type="match status" value="1"/>
</dbReference>
<dbReference type="GO" id="GO:0005524">
    <property type="term" value="F:ATP binding"/>
    <property type="evidence" value="ECO:0007669"/>
    <property type="project" value="InterPro"/>
</dbReference>
<dbReference type="GO" id="GO:0006310">
    <property type="term" value="P:DNA recombination"/>
    <property type="evidence" value="ECO:0007669"/>
    <property type="project" value="UniProtKB-UniRule"/>
</dbReference>
<evidence type="ECO:0000256" key="2">
    <source>
        <dbReference type="ARBA" id="ARBA00022763"/>
    </source>
</evidence>
<dbReference type="Proteomes" id="UP000593929">
    <property type="component" value="Chromosome"/>
</dbReference>
<keyword evidence="3 6" id="KW-0238">DNA-binding</keyword>
<reference evidence="10 12" key="2">
    <citation type="submission" date="2019-06" db="EMBL/GenBank/DDBJ databases">
        <authorList>
            <person name="Rodrigo-Torres L."/>
            <person name="Arahal R. D."/>
            <person name="Lucena T."/>
        </authorList>
    </citation>
    <scope>NUCLEOTIDE SEQUENCE [LARGE SCALE GENOMIC DNA]</scope>
    <source>
        <strain evidence="10 12">INIA P508</strain>
    </source>
</reference>
<keyword evidence="8" id="KW-0067">ATP-binding</keyword>
<evidence type="ECO:0000259" key="7">
    <source>
        <dbReference type="SMART" id="SM00278"/>
    </source>
</evidence>
<dbReference type="AlphaFoldDB" id="A0A099YBZ6"/>
<dbReference type="GO" id="GO:0009378">
    <property type="term" value="F:four-way junction helicase activity"/>
    <property type="evidence" value="ECO:0007669"/>
    <property type="project" value="InterPro"/>
</dbReference>
<evidence type="ECO:0000313" key="10">
    <source>
        <dbReference type="EMBL" id="VTZ90631.1"/>
    </source>
</evidence>
<comment type="similarity">
    <text evidence="6">Belongs to the RuvA family.</text>
</comment>
<evidence type="ECO:0000313" key="9">
    <source>
        <dbReference type="EMBL" id="QOL68973.1"/>
    </source>
</evidence>
<dbReference type="GO" id="GO:0048476">
    <property type="term" value="C:Holliday junction resolvase complex"/>
    <property type="evidence" value="ECO:0007669"/>
    <property type="project" value="UniProtKB-UniRule"/>
</dbReference>
<feature type="domain" description="Helix-hairpin-helix DNA-binding motif class 1" evidence="7">
    <location>
        <begin position="72"/>
        <end position="91"/>
    </location>
</feature>
<feature type="domain" description="Helix-hairpin-helix DNA-binding motif class 1" evidence="7">
    <location>
        <begin position="107"/>
        <end position="126"/>
    </location>
</feature>
<dbReference type="Gene3D" id="2.40.50.140">
    <property type="entry name" value="Nucleic acid-binding proteins"/>
    <property type="match status" value="1"/>
</dbReference>
<dbReference type="InterPro" id="IPR011114">
    <property type="entry name" value="RuvA_C"/>
</dbReference>
<reference evidence="8 11" key="1">
    <citation type="submission" date="2014-09" db="EMBL/GenBank/DDBJ databases">
        <title>Lactobacillus mucosae CRL573 Genome Sequencing.</title>
        <authorList>
            <person name="Bleckwedel J."/>
            <person name="Teran L.C."/>
            <person name="Bonacina J."/>
            <person name="Saavedra L."/>
            <person name="Mozzi F.B."/>
            <person name="Raya R.R."/>
        </authorList>
    </citation>
    <scope>NUCLEOTIDE SEQUENCE [LARGE SCALE GENOMIC DNA]</scope>
    <source>
        <strain evidence="8 11">CRL573</strain>
    </source>
</reference>
<sequence>MFEYLTGAIVDTAPTYIVIDVNGVGYRLACANPFRWQVNPSDKVKVYVYQAVREDAITLYGFVSAEEKQLFMQLINVSGIGPKSALAILANPDHQGLIDAIANDNVGYLTKFPGIGKKTAGQIVLDLHDKIDQLRANEPLDFNVPASDIEMTTELRDALAALTALGYPERSVKKVQKALSKEPAMSTDDYLRQGLRLLS</sequence>
<dbReference type="InterPro" id="IPR012340">
    <property type="entry name" value="NA-bd_OB-fold"/>
</dbReference>
<dbReference type="Gene3D" id="1.10.150.20">
    <property type="entry name" value="5' to 3' exonuclease, C-terminal subdomain"/>
    <property type="match status" value="1"/>
</dbReference>
<keyword evidence="2 6" id="KW-0227">DNA damage</keyword>
<proteinExistence type="inferred from homology"/>
<keyword evidence="4 6" id="KW-0233">DNA recombination</keyword>
<keyword evidence="8" id="KW-0347">Helicase</keyword>
<dbReference type="Proteomes" id="UP000365705">
    <property type="component" value="Unassembled WGS sequence"/>
</dbReference>
<dbReference type="GO" id="GO:0006281">
    <property type="term" value="P:DNA repair"/>
    <property type="evidence" value="ECO:0007669"/>
    <property type="project" value="UniProtKB-UniRule"/>
</dbReference>
<dbReference type="HAMAP" id="MF_00031">
    <property type="entry name" value="DNA_HJ_migration_RuvA"/>
    <property type="match status" value="1"/>
</dbReference>
<comment type="subcellular location">
    <subcellularLocation>
        <location evidence="6">Cytoplasm</location>
    </subcellularLocation>
</comment>
<dbReference type="SMART" id="SM00278">
    <property type="entry name" value="HhH1"/>
    <property type="match status" value="2"/>
</dbReference>
<dbReference type="EMBL" id="CABFNH010000015">
    <property type="protein sequence ID" value="VTZ90631.1"/>
    <property type="molecule type" value="Genomic_DNA"/>
</dbReference>
<evidence type="ECO:0000256" key="3">
    <source>
        <dbReference type="ARBA" id="ARBA00023125"/>
    </source>
</evidence>
<evidence type="ECO:0000313" key="12">
    <source>
        <dbReference type="Proteomes" id="UP000365705"/>
    </source>
</evidence>
<dbReference type="Proteomes" id="UP000030001">
    <property type="component" value="Unassembled WGS sequence"/>
</dbReference>
<keyword evidence="5 6" id="KW-0234">DNA repair</keyword>
<dbReference type="GO" id="GO:0005737">
    <property type="term" value="C:cytoplasm"/>
    <property type="evidence" value="ECO:0007669"/>
    <property type="project" value="UniProtKB-SubCell"/>
</dbReference>
<dbReference type="Pfam" id="PF07499">
    <property type="entry name" value="RuvA_C"/>
    <property type="match status" value="1"/>
</dbReference>
<dbReference type="EMBL" id="CP062966">
    <property type="protein sequence ID" value="QOL68973.1"/>
    <property type="molecule type" value="Genomic_DNA"/>
</dbReference>
<evidence type="ECO:0000256" key="4">
    <source>
        <dbReference type="ARBA" id="ARBA00023172"/>
    </source>
</evidence>
<dbReference type="GO" id="GO:0000400">
    <property type="term" value="F:four-way junction DNA binding"/>
    <property type="evidence" value="ECO:0007669"/>
    <property type="project" value="UniProtKB-UniRule"/>
</dbReference>
<dbReference type="EMBL" id="JROC01000031">
    <property type="protein sequence ID" value="KGL66917.1"/>
    <property type="molecule type" value="Genomic_DNA"/>
</dbReference>
<name>A0A099YBZ6_LIMMU</name>
<evidence type="ECO:0000313" key="13">
    <source>
        <dbReference type="Proteomes" id="UP000593929"/>
    </source>
</evidence>
<comment type="caution">
    <text evidence="6">Lacks conserved residue(s) required for the propagation of feature annotation.</text>
</comment>
<dbReference type="InterPro" id="IPR000085">
    <property type="entry name" value="RuvA"/>
</dbReference>
<comment type="function">
    <text evidence="6">The RuvA-RuvB-RuvC complex processes Holliday junction (HJ) DNA during genetic recombination and DNA repair, while the RuvA-RuvB complex plays an important role in the rescue of blocked DNA replication forks via replication fork reversal (RFR). RuvA specifically binds to HJ cruciform DNA, conferring on it an open structure. The RuvB hexamer acts as an ATP-dependent pump, pulling dsDNA into and through the RuvAB complex. HJ branch migration allows RuvC to scan DNA until it finds its consensus sequence, where it cleaves and resolves the cruciform DNA.</text>
</comment>
<dbReference type="SUPFAM" id="SSF50249">
    <property type="entry name" value="Nucleic acid-binding proteins"/>
    <property type="match status" value="1"/>
</dbReference>
<evidence type="ECO:0000256" key="1">
    <source>
        <dbReference type="ARBA" id="ARBA00022490"/>
    </source>
</evidence>
<dbReference type="SUPFAM" id="SSF46929">
    <property type="entry name" value="DNA helicase RuvA subunit, C-terminal domain"/>
    <property type="match status" value="1"/>
</dbReference>
<dbReference type="GO" id="GO:0016787">
    <property type="term" value="F:hydrolase activity"/>
    <property type="evidence" value="ECO:0007669"/>
    <property type="project" value="UniProtKB-KW"/>
</dbReference>
<dbReference type="Gene3D" id="1.10.8.10">
    <property type="entry name" value="DNA helicase RuvA subunit, C-terminal domain"/>
    <property type="match status" value="1"/>
</dbReference>
<reference evidence="9 13" key="3">
    <citation type="submission" date="2020-10" db="EMBL/GenBank/DDBJ databases">
        <title>Genome sequencing of Lactobacillus mucosae KCTC 21011.</title>
        <authorList>
            <person name="Kim J."/>
        </authorList>
    </citation>
    <scope>NUCLEOTIDE SEQUENCE [LARGE SCALE GENOMIC DNA]</scope>
    <source>
        <strain evidence="9 13">LM011</strain>
    </source>
</reference>
<evidence type="ECO:0000313" key="8">
    <source>
        <dbReference type="EMBL" id="KGL66917.1"/>
    </source>
</evidence>
<dbReference type="Pfam" id="PF14520">
    <property type="entry name" value="HHH_5"/>
    <property type="match status" value="1"/>
</dbReference>
<comment type="domain">
    <text evidence="6">Has three domains with a flexible linker between the domains II and III and assumes an 'L' shape. Domain III is highly mobile and contacts RuvB.</text>
</comment>
<dbReference type="SUPFAM" id="SSF47781">
    <property type="entry name" value="RuvA domain 2-like"/>
    <property type="match status" value="1"/>
</dbReference>
<evidence type="ECO:0000313" key="11">
    <source>
        <dbReference type="Proteomes" id="UP000030001"/>
    </source>
</evidence>
<comment type="subunit">
    <text evidence="6">Homotetramer. Forms an RuvA(8)-RuvB(12)-Holliday junction (HJ) complex. HJ DNA is sandwiched between 2 RuvA tetramers; dsDNA enters through RuvA and exits via RuvB. An RuvB hexamer assembles on each DNA strand where it exits the tetramer. Each RuvB hexamer is contacted by two RuvA subunits (via domain III) on 2 adjacent RuvB subunits; this complex drives branch migration. In the full resolvosome a probable DNA-RuvA(4)-RuvB(12)-RuvC(2) complex forms which resolves the HJ.</text>
</comment>
<dbReference type="InterPro" id="IPR013849">
    <property type="entry name" value="DNA_helicase_Holl-junc_RuvA_I"/>
</dbReference>
<keyword evidence="1 6" id="KW-0963">Cytoplasm</keyword>
<evidence type="ECO:0000256" key="6">
    <source>
        <dbReference type="HAMAP-Rule" id="MF_00031"/>
    </source>
</evidence>
<feature type="region of interest" description="Domain III" evidence="6">
    <location>
        <begin position="152"/>
        <end position="199"/>
    </location>
</feature>
<dbReference type="InterPro" id="IPR003583">
    <property type="entry name" value="Hlx-hairpin-Hlx_DNA-bd_motif"/>
</dbReference>
<evidence type="ECO:0000256" key="5">
    <source>
        <dbReference type="ARBA" id="ARBA00023204"/>
    </source>
</evidence>
<dbReference type="NCBIfam" id="TIGR00084">
    <property type="entry name" value="ruvA"/>
    <property type="match status" value="1"/>
</dbReference>
<keyword evidence="8" id="KW-0547">Nucleotide-binding</keyword>
<accession>A0A099YBZ6</accession>
<dbReference type="RefSeq" id="WP_006500237.1">
    <property type="nucleotide sequence ID" value="NZ_CABFNH010000015.1"/>
</dbReference>
<keyword evidence="9" id="KW-0378">Hydrolase</keyword>
<dbReference type="InterPro" id="IPR010994">
    <property type="entry name" value="RuvA_2-like"/>
</dbReference>
<gene>
    <name evidence="6 9" type="primary">ruvA</name>
    <name evidence="9" type="ORF">LM011_05830</name>
    <name evidence="10" type="ORF">LMUP508_01246</name>
    <name evidence="8" type="ORF">LX03_05405</name>
</gene>
<organism evidence="8 11">
    <name type="scientific">Limosilactobacillus mucosae</name>
    <name type="common">Lactobacillus mucosae</name>
    <dbReference type="NCBI Taxonomy" id="97478"/>
    <lineage>
        <taxon>Bacteria</taxon>
        <taxon>Bacillati</taxon>
        <taxon>Bacillota</taxon>
        <taxon>Bacilli</taxon>
        <taxon>Lactobacillales</taxon>
        <taxon>Lactobacillaceae</taxon>
        <taxon>Limosilactobacillus</taxon>
    </lineage>
</organism>